<dbReference type="GO" id="GO:0000160">
    <property type="term" value="P:phosphorelay signal transduction system"/>
    <property type="evidence" value="ECO:0007669"/>
    <property type="project" value="UniProtKB-KW"/>
</dbReference>
<dbReference type="PRINTS" id="PR00038">
    <property type="entry name" value="HTHLUXR"/>
</dbReference>
<feature type="modified residue" description="4-aspartylphosphate" evidence="6">
    <location>
        <position position="54"/>
    </location>
</feature>
<dbReference type="FunFam" id="3.40.50.2300:FF:000018">
    <property type="entry name" value="DNA-binding transcriptional regulator NtrC"/>
    <property type="match status" value="1"/>
</dbReference>
<dbReference type="PROSITE" id="PS50110">
    <property type="entry name" value="RESPONSE_REGULATORY"/>
    <property type="match status" value="1"/>
</dbReference>
<evidence type="ECO:0000256" key="1">
    <source>
        <dbReference type="ARBA" id="ARBA00022553"/>
    </source>
</evidence>
<dbReference type="Gene3D" id="3.40.50.2300">
    <property type="match status" value="1"/>
</dbReference>
<keyword evidence="5" id="KW-0804">Transcription</keyword>
<feature type="domain" description="HTH luxR-type" evidence="7">
    <location>
        <begin position="136"/>
        <end position="201"/>
    </location>
</feature>
<name>A0A809S036_9PROT</name>
<keyword evidence="3" id="KW-0805">Transcription regulation</keyword>
<reference evidence="9" key="1">
    <citation type="journal article" name="DNA Res.">
        <title>The physiological potential of anammox bacteria as revealed by their core genome structure.</title>
        <authorList>
            <person name="Okubo T."/>
            <person name="Toyoda A."/>
            <person name="Fukuhara K."/>
            <person name="Uchiyama I."/>
            <person name="Harigaya Y."/>
            <person name="Kuroiwa M."/>
            <person name="Suzuki T."/>
            <person name="Murakami Y."/>
            <person name="Suwa Y."/>
            <person name="Takami H."/>
        </authorList>
    </citation>
    <scope>NUCLEOTIDE SEQUENCE</scope>
    <source>
        <strain evidence="9">317325-3</strain>
    </source>
</reference>
<keyword evidence="2" id="KW-0902">Two-component regulatory system</keyword>
<dbReference type="InterPro" id="IPR036388">
    <property type="entry name" value="WH-like_DNA-bd_sf"/>
</dbReference>
<dbReference type="PROSITE" id="PS50043">
    <property type="entry name" value="HTH_LUXR_2"/>
    <property type="match status" value="1"/>
</dbReference>
<gene>
    <name evidence="9" type="ORF">DSYM_25960</name>
</gene>
<dbReference type="KEGG" id="ddz:DSYM_25960"/>
<evidence type="ECO:0000259" key="7">
    <source>
        <dbReference type="PROSITE" id="PS50043"/>
    </source>
</evidence>
<dbReference type="PANTHER" id="PTHR44688">
    <property type="entry name" value="DNA-BINDING TRANSCRIPTIONAL ACTIVATOR DEVR_DOSR"/>
    <property type="match status" value="1"/>
</dbReference>
<organism evidence="9 10">
    <name type="scientific">Candidatus Desulfobacillus denitrificans</name>
    <dbReference type="NCBI Taxonomy" id="2608985"/>
    <lineage>
        <taxon>Bacteria</taxon>
        <taxon>Pseudomonadati</taxon>
        <taxon>Pseudomonadota</taxon>
        <taxon>Betaproteobacteria</taxon>
        <taxon>Candidatus Desulfobacillus</taxon>
    </lineage>
</organism>
<keyword evidence="1 6" id="KW-0597">Phosphoprotein</keyword>
<dbReference type="Gene3D" id="1.10.10.10">
    <property type="entry name" value="Winged helix-like DNA-binding domain superfamily/Winged helix DNA-binding domain"/>
    <property type="match status" value="1"/>
</dbReference>
<dbReference type="SUPFAM" id="SSF52172">
    <property type="entry name" value="CheY-like"/>
    <property type="match status" value="1"/>
</dbReference>
<evidence type="ECO:0000256" key="6">
    <source>
        <dbReference type="PROSITE-ProRule" id="PRU00169"/>
    </source>
</evidence>
<evidence type="ECO:0000256" key="5">
    <source>
        <dbReference type="ARBA" id="ARBA00023163"/>
    </source>
</evidence>
<accession>A0A809S036</accession>
<evidence type="ECO:0000256" key="2">
    <source>
        <dbReference type="ARBA" id="ARBA00023012"/>
    </source>
</evidence>
<evidence type="ECO:0000259" key="8">
    <source>
        <dbReference type="PROSITE" id="PS50110"/>
    </source>
</evidence>
<sequence length="203" mass="22654">MSDATVFIIDDDQAVARSLRWLIETVQLKVETFTSAQDFLDHYDADKPGCLVLDVRMPGMSGLELQERLTARRSYHPPIIFITGHGDVQMAVRAVQAGAFDFVEKPFNDQDLLDRIQKAITHDAGQRGKEEQRSQLKALFASLTPREREVLDHVVEGMSNKGIANALGLSAKTVEVHRAKVMEKLHARSLSDLVKMAMQNQAA</sequence>
<dbReference type="GO" id="GO:0006355">
    <property type="term" value="P:regulation of DNA-templated transcription"/>
    <property type="evidence" value="ECO:0007669"/>
    <property type="project" value="InterPro"/>
</dbReference>
<dbReference type="Pfam" id="PF00072">
    <property type="entry name" value="Response_reg"/>
    <property type="match status" value="1"/>
</dbReference>
<dbReference type="InterPro" id="IPR016032">
    <property type="entry name" value="Sig_transdc_resp-reg_C-effctor"/>
</dbReference>
<dbReference type="InterPro" id="IPR000792">
    <property type="entry name" value="Tscrpt_reg_LuxR_C"/>
</dbReference>
<dbReference type="CDD" id="cd06170">
    <property type="entry name" value="LuxR_C_like"/>
    <property type="match status" value="1"/>
</dbReference>
<dbReference type="SMART" id="SM00448">
    <property type="entry name" value="REC"/>
    <property type="match status" value="1"/>
</dbReference>
<keyword evidence="4 9" id="KW-0238">DNA-binding</keyword>
<dbReference type="SMART" id="SM00421">
    <property type="entry name" value="HTH_LUXR"/>
    <property type="match status" value="1"/>
</dbReference>
<evidence type="ECO:0000313" key="10">
    <source>
        <dbReference type="Proteomes" id="UP000662914"/>
    </source>
</evidence>
<dbReference type="InterPro" id="IPR011006">
    <property type="entry name" value="CheY-like_superfamily"/>
</dbReference>
<protein>
    <submittedName>
        <fullName evidence="9">DNA-binding response regulator</fullName>
    </submittedName>
</protein>
<dbReference type="GO" id="GO:0003677">
    <property type="term" value="F:DNA binding"/>
    <property type="evidence" value="ECO:0007669"/>
    <property type="project" value="UniProtKB-KW"/>
</dbReference>
<feature type="domain" description="Response regulatory" evidence="8">
    <location>
        <begin position="5"/>
        <end position="120"/>
    </location>
</feature>
<evidence type="ECO:0000256" key="3">
    <source>
        <dbReference type="ARBA" id="ARBA00023015"/>
    </source>
</evidence>
<dbReference type="SUPFAM" id="SSF46894">
    <property type="entry name" value="C-terminal effector domain of the bipartite response regulators"/>
    <property type="match status" value="1"/>
</dbReference>
<evidence type="ECO:0000256" key="4">
    <source>
        <dbReference type="ARBA" id="ARBA00023125"/>
    </source>
</evidence>
<dbReference type="InterPro" id="IPR001789">
    <property type="entry name" value="Sig_transdc_resp-reg_receiver"/>
</dbReference>
<proteinExistence type="predicted"/>
<dbReference type="CDD" id="cd17537">
    <property type="entry name" value="REC_FixJ"/>
    <property type="match status" value="1"/>
</dbReference>
<evidence type="ECO:0000313" key="9">
    <source>
        <dbReference type="EMBL" id="BBO21897.1"/>
    </source>
</evidence>
<dbReference type="PANTHER" id="PTHR44688:SF16">
    <property type="entry name" value="DNA-BINDING TRANSCRIPTIONAL ACTIVATOR DEVR_DOSR"/>
    <property type="match status" value="1"/>
</dbReference>
<dbReference type="Pfam" id="PF00196">
    <property type="entry name" value="GerE"/>
    <property type="match status" value="1"/>
</dbReference>
<dbReference type="AlphaFoldDB" id="A0A809S036"/>
<dbReference type="Proteomes" id="UP000662914">
    <property type="component" value="Chromosome"/>
</dbReference>
<dbReference type="EMBL" id="AP021857">
    <property type="protein sequence ID" value="BBO21897.1"/>
    <property type="molecule type" value="Genomic_DNA"/>
</dbReference>